<dbReference type="Gene3D" id="3.30.70.250">
    <property type="entry name" value="Malonyl-CoA ACP transacylase, ACP-binding"/>
    <property type="match status" value="1"/>
</dbReference>
<feature type="domain" description="Ketosynthase family 3 (KS3)" evidence="12">
    <location>
        <begin position="55"/>
        <end position="472"/>
    </location>
</feature>
<dbReference type="Pfam" id="PF08659">
    <property type="entry name" value="KR"/>
    <property type="match status" value="1"/>
</dbReference>
<dbReference type="Gene3D" id="3.10.129.110">
    <property type="entry name" value="Polyketide synthase dehydratase"/>
    <property type="match status" value="1"/>
</dbReference>
<evidence type="ECO:0000256" key="6">
    <source>
        <dbReference type="ARBA" id="ARBA00023002"/>
    </source>
</evidence>
<dbReference type="Pfam" id="PF08240">
    <property type="entry name" value="ADH_N"/>
    <property type="match status" value="1"/>
</dbReference>
<dbReference type="SUPFAM" id="SSF53901">
    <property type="entry name" value="Thiolase-like"/>
    <property type="match status" value="1"/>
</dbReference>
<dbReference type="SUPFAM" id="SSF47336">
    <property type="entry name" value="ACP-like"/>
    <property type="match status" value="1"/>
</dbReference>
<keyword evidence="2" id="KW-0597">Phosphoprotein</keyword>
<feature type="region of interest" description="C-terminal hotdog fold" evidence="9">
    <location>
        <begin position="1051"/>
        <end position="1199"/>
    </location>
</feature>
<dbReference type="SUPFAM" id="SSF53335">
    <property type="entry name" value="S-adenosyl-L-methionine-dependent methyltransferases"/>
    <property type="match status" value="1"/>
</dbReference>
<dbReference type="InterPro" id="IPR049552">
    <property type="entry name" value="PKS_DH_N"/>
</dbReference>
<dbReference type="Gene3D" id="3.40.366.10">
    <property type="entry name" value="Malonyl-Coenzyme A Acyl Carrier Protein, domain 2"/>
    <property type="match status" value="1"/>
</dbReference>
<evidence type="ECO:0000259" key="13">
    <source>
        <dbReference type="PROSITE" id="PS52019"/>
    </source>
</evidence>
<reference evidence="14 15" key="1">
    <citation type="submission" date="2024-01" db="EMBL/GenBank/DDBJ databases">
        <title>Complete genome of Cladobotryum mycophilum ATHUM6906.</title>
        <authorList>
            <person name="Christinaki A.C."/>
            <person name="Myridakis A.I."/>
            <person name="Kouvelis V.N."/>
        </authorList>
    </citation>
    <scope>NUCLEOTIDE SEQUENCE [LARGE SCALE GENOMIC DNA]</scope>
    <source>
        <strain evidence="14 15">ATHUM6906</strain>
    </source>
</reference>
<keyword evidence="3" id="KW-0489">Methyltransferase</keyword>
<keyword evidence="7" id="KW-0511">Multifunctional enzyme</keyword>
<dbReference type="InterPro" id="IPR042104">
    <property type="entry name" value="PKS_dehydratase_sf"/>
</dbReference>
<dbReference type="Gene3D" id="3.90.180.10">
    <property type="entry name" value="Medium-chain alcohol dehydrogenases, catalytic domain"/>
    <property type="match status" value="1"/>
</dbReference>
<evidence type="ECO:0000256" key="8">
    <source>
        <dbReference type="ARBA" id="ARBA00023315"/>
    </source>
</evidence>
<dbReference type="PROSITE" id="PS52019">
    <property type="entry name" value="PKS_MFAS_DH"/>
    <property type="match status" value="1"/>
</dbReference>
<dbReference type="Gene3D" id="3.40.50.720">
    <property type="entry name" value="NAD(P)-binding Rossmann-like Domain"/>
    <property type="match status" value="2"/>
</dbReference>
<dbReference type="SMART" id="SM00825">
    <property type="entry name" value="PKS_KS"/>
    <property type="match status" value="1"/>
</dbReference>
<dbReference type="InterPro" id="IPR006162">
    <property type="entry name" value="Ppantetheine_attach_site"/>
</dbReference>
<dbReference type="EMBL" id="JAVFKD010000015">
    <property type="protein sequence ID" value="KAK5988830.1"/>
    <property type="molecule type" value="Genomic_DNA"/>
</dbReference>
<dbReference type="InterPro" id="IPR050091">
    <property type="entry name" value="PKS_NRPS_Biosynth_Enz"/>
</dbReference>
<evidence type="ECO:0000256" key="10">
    <source>
        <dbReference type="SAM" id="MobiDB-lite"/>
    </source>
</evidence>
<dbReference type="Pfam" id="PF14765">
    <property type="entry name" value="PS-DH"/>
    <property type="match status" value="1"/>
</dbReference>
<dbReference type="InterPro" id="IPR016036">
    <property type="entry name" value="Malonyl_transacylase_ACP-bd"/>
</dbReference>
<dbReference type="InterPro" id="IPR020806">
    <property type="entry name" value="PKS_PP-bd"/>
</dbReference>
<evidence type="ECO:0000313" key="15">
    <source>
        <dbReference type="Proteomes" id="UP001338125"/>
    </source>
</evidence>
<dbReference type="InterPro" id="IPR029063">
    <property type="entry name" value="SAM-dependent_MTases_sf"/>
</dbReference>
<feature type="region of interest" description="Disordered" evidence="10">
    <location>
        <begin position="1"/>
        <end position="22"/>
    </location>
</feature>
<dbReference type="InterPro" id="IPR032821">
    <property type="entry name" value="PKS_assoc"/>
</dbReference>
<dbReference type="InterPro" id="IPR014030">
    <property type="entry name" value="Ketoacyl_synth_N"/>
</dbReference>
<dbReference type="InterPro" id="IPR014031">
    <property type="entry name" value="Ketoacyl_synth_C"/>
</dbReference>
<dbReference type="Pfam" id="PF02801">
    <property type="entry name" value="Ketoacyl-synt_C"/>
    <property type="match status" value="1"/>
</dbReference>
<dbReference type="SMART" id="SM00827">
    <property type="entry name" value="PKS_AT"/>
    <property type="match status" value="1"/>
</dbReference>
<dbReference type="SMART" id="SM00829">
    <property type="entry name" value="PKS_ER"/>
    <property type="match status" value="1"/>
</dbReference>
<protein>
    <submittedName>
        <fullName evidence="14">Highly reducing polyketide synthase pspA</fullName>
    </submittedName>
</protein>
<keyword evidence="8" id="KW-0012">Acyltransferase</keyword>
<dbReference type="InterPro" id="IPR013968">
    <property type="entry name" value="PKS_KR"/>
</dbReference>
<dbReference type="InterPro" id="IPR011032">
    <property type="entry name" value="GroES-like_sf"/>
</dbReference>
<dbReference type="InterPro" id="IPR016039">
    <property type="entry name" value="Thiolase-like"/>
</dbReference>
<dbReference type="Gene3D" id="1.10.1200.10">
    <property type="entry name" value="ACP-like"/>
    <property type="match status" value="1"/>
</dbReference>
<evidence type="ECO:0000256" key="2">
    <source>
        <dbReference type="ARBA" id="ARBA00022553"/>
    </source>
</evidence>
<dbReference type="SMART" id="SM00826">
    <property type="entry name" value="PKS_DH"/>
    <property type="match status" value="1"/>
</dbReference>
<evidence type="ECO:0000256" key="9">
    <source>
        <dbReference type="PROSITE-ProRule" id="PRU01363"/>
    </source>
</evidence>
<accession>A0ABR0SAK4</accession>
<dbReference type="InterPro" id="IPR036736">
    <property type="entry name" value="ACP-like_sf"/>
</dbReference>
<dbReference type="CDD" id="cd02440">
    <property type="entry name" value="AdoMet_MTases"/>
    <property type="match status" value="1"/>
</dbReference>
<keyword evidence="4" id="KW-0808">Transferase</keyword>
<feature type="active site" description="Proton acceptor; for dehydratase activity" evidence="9">
    <location>
        <position position="943"/>
    </location>
</feature>
<evidence type="ECO:0000256" key="5">
    <source>
        <dbReference type="ARBA" id="ARBA00022857"/>
    </source>
</evidence>
<dbReference type="InterPro" id="IPR036291">
    <property type="entry name" value="NAD(P)-bd_dom_sf"/>
</dbReference>
<evidence type="ECO:0000256" key="4">
    <source>
        <dbReference type="ARBA" id="ARBA00022679"/>
    </source>
</evidence>
<dbReference type="SMART" id="SM00823">
    <property type="entry name" value="PKS_PP"/>
    <property type="match status" value="1"/>
</dbReference>
<gene>
    <name evidence="14" type="ORF">PT974_10324</name>
</gene>
<evidence type="ECO:0000256" key="3">
    <source>
        <dbReference type="ARBA" id="ARBA00022603"/>
    </source>
</evidence>
<dbReference type="Gene3D" id="3.40.47.10">
    <property type="match status" value="1"/>
</dbReference>
<sequence length="2480" mass="269947">MTINSEPPAHTNGQASHSTYMNGNGAINGEINGNGDVNVGDSSLPNGNGTTEDLYEPIAIIGCAMRLPGGVDTAEAMWEFIDGRREGRCRVPDERYNIDAFYGPGKPGHVGSEYGHFLDYVDLAEVDTSFWFMTRQEIEEMDPQQRLALEVVYECFQSSGTKKWKGKKIGTYFGVFGEDWANMQNRETQNRGVYRLPGTGDFVVANRVAYEFGLQGPSMVIRTACSSSLIGLHEACLGLQRGECESAIVGGTNLLLDPYMTIAMTEQGVLAPDGRSKAFDVSANGYARGEGVVAIHVKRLSDAIRDNDPIRAVIRATCTNSDGKTAGMTQPSSIAHQELMIRSHTLAGLDVSRTAMIECHGTGTPIGDPLETSAVARVFGEHGVFIGSLKPNLGHSEGASGVSSTIKAMLALERRLIPPNIHFHNGNPRIPFEECKLTVPTETTPWPANKAERIGVNSFGIGGSNAHVLLESAAEMGVARPSEPTRITDSHYLLTFSAAHQDSLRQTVQKHEAYLRQHPDRLADLSYTLNARREPLPHRAFSVVDASALDQPLTISAFERASDVSTLAFVFTGQGAQWATMVRRPPSWTLRDELQKTGKESRLMAAEFSQPCCTAVQVALVDVLASWGIRPSSVVGHSSGEVAAAYASGALASDAAIQIAYYRGVVAKDIKTHGGMAAVGLGRGTVESYLQPGVIVGCENSPSSVTLSGDADKLEEVVQTIRTAFPGAAVRTLRVDCAYHSHHMKAVEASYLAKIAALPVEKPNVPFFSSVTGELLEKKPDAAYWAANLISPVLFSTAVSVMVKSIPQAVVLLEVGPHSALAGPVRQILAAAAASKAMYASTLIRGQSSHQSLLSAAGRLFQLGVELDWEHITALGRTLVDLPLYPWRREGPYWSESRLSRHWRFRKFAKHDLLGERVSAASESRPTWRNILRLNDLPWLEDHQVTGDIIFPAAGYIAMAGEAVRQLGDVDDFSFSLRDVTISNALVLHDRVPSEIITHLHPLRLTNALDSAWYEFEISALHGDRWLRHAAGQVRSGAEYAPPTPIIEPLLRTVDSPYWYSVMRRFGLEYGPRFQGLREISADVLDRKAVATVGGPTSDEHGHESTYAMHPSTIDHILQLYSVASARGQGRSFTQLAVPSSIGAVYIQPAGTQDVRVEATAEVTPRGAIIGDTVGTAGGKTILRIQKLRMSPLADASDARGEDPHAAVELVWKPDIRLIDNASLLHTTRDLRSSGELPLVERLSLACAVEGSLLLAGKSPSNAFLVKYQTWLDSVREQAIAGTYPNVPDCQDIAALPSATRRALIEDLFSQATTTSAEPLATAVYRIFHGLELLFKGDVDALEVLHQDDLLASLYDAVRFIDSNEFFKLVSHYKPNLRILEIGAGTGGTTISVLDALTPSSTQGTRHYGSYTYTDVSPGFFARAKERFAAYEGIEYKVLDISQDPLEQGFEAETYDLIIAADVIHATPSIATTLSNVRKLLAPTGHFFLQELSPPFKWINFVMGSLSGWWLGEAEGRINEPYLTPSQWEPYLRAAGFDGIEAVHHDDQYDAAMIIRPAQPAVPTRLTVLSRNGASQKYVQDVVTVLERKGYTVDIRTWGEEIVPGQDVVSLLDLEVPFLQDLESESFSQLQAFIRELNGSGVLWITGLAQIKCSDPTHGLILGLARNMRTELSVDFATLELETFDAAGWDAIANVLPEFQRRSVTDGENSPVMEWAFADGFTQVGRCHWVSLNEELAAPETGLNHPPKLEGKLVRMRNSAAGLNFKDVLLAMGIIDGAEIEGNGLGYEGAGIIEEVGPEVKRLAPGDRCVTFSSGSLSSHLTISEDLCVKIPDGLSFAEAATMPTVYCTVIHSLIDKARVESGQSVLIHSAAGGVGIAAIQVCRFLGAEVYCTVGSEEKAAYLSKTYDIPRSRIFNSRDLTFRRDVLEATGGRGVDVVLNSLSGELLHASWECVADYGCMVEIGKRDLHGKGALALHIFEKNRSYIGADLAFLGRDRPTAILRLLTKCMDLYSSGAIKPITPMTCFEAAKIEDSMRFMQKGSHIGKVIITMPEDSNELTIQAPKQQFRCRGDASYILAGGLGGLGQAIAVWMAESGATELVFLSRSAGDRERHAKFIQELRTLGCDAVLVAGDVAQLEDVERAVKSATKPVRGVMQATMVLRDSAFPSMTFEDWQGPLLPKVQGTWNLHTALLEHNLDFFLMLGSWSGLLGYTGQANYASGNTYLDAFVQYRRARGLTAAVVDIGAVEDVGYVSRNAHVLDHFRITSTYVLHEEDVLDSLQVMINRSAPELLQPPSQGSLAPGTYHYVSKGQIAVGLKSTQLLSAPNNRSVWKRDPRMALYKNMESRDGTVTVAGNEAFQQFLTDATQDPSTLDGDEAQNFLATEIGKTLFGFLMRDVELLNVDDSLESLGVDSLVSIELRNWFRQRLGFEMTSLEILASPSLLALGQHSASMLKKKFSTVSGDGEEQATTVKYLVAKAP</sequence>
<dbReference type="Pfam" id="PF21089">
    <property type="entry name" value="PKS_DH_N"/>
    <property type="match status" value="1"/>
</dbReference>
<organism evidence="14 15">
    <name type="scientific">Cladobotryum mycophilum</name>
    <dbReference type="NCBI Taxonomy" id="491253"/>
    <lineage>
        <taxon>Eukaryota</taxon>
        <taxon>Fungi</taxon>
        <taxon>Dikarya</taxon>
        <taxon>Ascomycota</taxon>
        <taxon>Pezizomycotina</taxon>
        <taxon>Sordariomycetes</taxon>
        <taxon>Hypocreomycetidae</taxon>
        <taxon>Hypocreales</taxon>
        <taxon>Hypocreaceae</taxon>
        <taxon>Cladobotryum</taxon>
    </lineage>
</organism>
<dbReference type="InterPro" id="IPR013217">
    <property type="entry name" value="Methyltransf_12"/>
</dbReference>
<evidence type="ECO:0000259" key="11">
    <source>
        <dbReference type="PROSITE" id="PS50075"/>
    </source>
</evidence>
<dbReference type="Pfam" id="PF16197">
    <property type="entry name" value="KAsynt_C_assoc"/>
    <property type="match status" value="1"/>
</dbReference>
<evidence type="ECO:0000256" key="1">
    <source>
        <dbReference type="ARBA" id="ARBA00022450"/>
    </source>
</evidence>
<dbReference type="PROSITE" id="PS52004">
    <property type="entry name" value="KS3_2"/>
    <property type="match status" value="1"/>
</dbReference>
<keyword evidence="5" id="KW-0521">NADP</keyword>
<dbReference type="InterPro" id="IPR016035">
    <property type="entry name" value="Acyl_Trfase/lysoPLipase"/>
</dbReference>
<name>A0ABR0SAK4_9HYPO</name>
<dbReference type="InterPro" id="IPR013154">
    <property type="entry name" value="ADH-like_N"/>
</dbReference>
<comment type="caution">
    <text evidence="14">The sequence shown here is derived from an EMBL/GenBank/DDBJ whole genome shotgun (WGS) entry which is preliminary data.</text>
</comment>
<dbReference type="InterPro" id="IPR020841">
    <property type="entry name" value="PKS_Beta-ketoAc_synthase_dom"/>
</dbReference>
<evidence type="ECO:0000259" key="12">
    <source>
        <dbReference type="PROSITE" id="PS52004"/>
    </source>
</evidence>
<dbReference type="SUPFAM" id="SSF52151">
    <property type="entry name" value="FabD/lysophospholipase-like"/>
    <property type="match status" value="1"/>
</dbReference>
<evidence type="ECO:0000313" key="14">
    <source>
        <dbReference type="EMBL" id="KAK5988830.1"/>
    </source>
</evidence>
<dbReference type="Pfam" id="PF13602">
    <property type="entry name" value="ADH_zinc_N_2"/>
    <property type="match status" value="1"/>
</dbReference>
<keyword evidence="1" id="KW-0596">Phosphopantetheine</keyword>
<feature type="compositionally biased region" description="Polar residues" evidence="10">
    <location>
        <begin position="1"/>
        <end position="21"/>
    </location>
</feature>
<dbReference type="PANTHER" id="PTHR43775">
    <property type="entry name" value="FATTY ACID SYNTHASE"/>
    <property type="match status" value="1"/>
</dbReference>
<evidence type="ECO:0000256" key="7">
    <source>
        <dbReference type="ARBA" id="ARBA00023268"/>
    </source>
</evidence>
<feature type="active site" description="Proton donor; for dehydratase activity" evidence="9">
    <location>
        <position position="1115"/>
    </location>
</feature>
<dbReference type="Proteomes" id="UP001338125">
    <property type="component" value="Unassembled WGS sequence"/>
</dbReference>
<dbReference type="SUPFAM" id="SSF50129">
    <property type="entry name" value="GroES-like"/>
    <property type="match status" value="1"/>
</dbReference>
<dbReference type="PROSITE" id="PS01162">
    <property type="entry name" value="QOR_ZETA_CRYSTAL"/>
    <property type="match status" value="1"/>
</dbReference>
<dbReference type="SUPFAM" id="SSF55048">
    <property type="entry name" value="Probable ACP-binding domain of malonyl-CoA ACP transacylase"/>
    <property type="match status" value="1"/>
</dbReference>
<dbReference type="Pfam" id="PF08242">
    <property type="entry name" value="Methyltransf_12"/>
    <property type="match status" value="1"/>
</dbReference>
<dbReference type="Pfam" id="PF00109">
    <property type="entry name" value="ketoacyl-synt"/>
    <property type="match status" value="1"/>
</dbReference>
<proteinExistence type="predicted"/>
<dbReference type="CDD" id="cd00833">
    <property type="entry name" value="PKS"/>
    <property type="match status" value="1"/>
</dbReference>
<dbReference type="InterPro" id="IPR014043">
    <property type="entry name" value="Acyl_transferase_dom"/>
</dbReference>
<feature type="region of interest" description="N-terminal hotdog fold" evidence="9">
    <location>
        <begin position="911"/>
        <end position="1041"/>
    </location>
</feature>
<dbReference type="SMART" id="SM00822">
    <property type="entry name" value="PKS_KR"/>
    <property type="match status" value="1"/>
</dbReference>
<dbReference type="PROSITE" id="PS50075">
    <property type="entry name" value="CARRIER"/>
    <property type="match status" value="1"/>
</dbReference>
<dbReference type="CDD" id="cd05195">
    <property type="entry name" value="enoyl_red"/>
    <property type="match status" value="1"/>
</dbReference>
<dbReference type="PANTHER" id="PTHR43775:SF49">
    <property type="entry name" value="SYNTHASE, PUTATIVE (JCVI)-RELATED"/>
    <property type="match status" value="1"/>
</dbReference>
<dbReference type="PROSITE" id="PS00012">
    <property type="entry name" value="PHOSPHOPANTETHEINE"/>
    <property type="match status" value="1"/>
</dbReference>
<dbReference type="InterPro" id="IPR009081">
    <property type="entry name" value="PP-bd_ACP"/>
</dbReference>
<dbReference type="InterPro" id="IPR020843">
    <property type="entry name" value="ER"/>
</dbReference>
<dbReference type="InterPro" id="IPR049900">
    <property type="entry name" value="PKS_mFAS_DH"/>
</dbReference>
<dbReference type="InterPro" id="IPR001227">
    <property type="entry name" value="Ac_transferase_dom_sf"/>
</dbReference>
<dbReference type="Pfam" id="PF00550">
    <property type="entry name" value="PP-binding"/>
    <property type="match status" value="1"/>
</dbReference>
<dbReference type="SUPFAM" id="SSF51735">
    <property type="entry name" value="NAD(P)-binding Rossmann-fold domains"/>
    <property type="match status" value="2"/>
</dbReference>
<keyword evidence="6" id="KW-0560">Oxidoreductase</keyword>
<feature type="domain" description="Carrier" evidence="11">
    <location>
        <begin position="2377"/>
        <end position="2454"/>
    </location>
</feature>
<dbReference type="InterPro" id="IPR057326">
    <property type="entry name" value="KR_dom"/>
</dbReference>
<keyword evidence="15" id="KW-1185">Reference proteome</keyword>
<dbReference type="InterPro" id="IPR002364">
    <property type="entry name" value="Quin_OxRdtase/zeta-crystal_CS"/>
</dbReference>
<dbReference type="InterPro" id="IPR020807">
    <property type="entry name" value="PKS_DH"/>
</dbReference>
<dbReference type="Gene3D" id="3.40.50.150">
    <property type="entry name" value="Vaccinia Virus protein VP39"/>
    <property type="match status" value="1"/>
</dbReference>
<dbReference type="InterPro" id="IPR049551">
    <property type="entry name" value="PKS_DH_C"/>
</dbReference>
<dbReference type="Pfam" id="PF00698">
    <property type="entry name" value="Acyl_transf_1"/>
    <property type="match status" value="1"/>
</dbReference>
<feature type="domain" description="PKS/mFAS DH" evidence="13">
    <location>
        <begin position="911"/>
        <end position="1199"/>
    </location>
</feature>